<evidence type="ECO:0000313" key="2">
    <source>
        <dbReference type="EMBL" id="MBU3061943.1"/>
    </source>
</evidence>
<evidence type="ECO:0000313" key="3">
    <source>
        <dbReference type="Proteomes" id="UP000733379"/>
    </source>
</evidence>
<name>A0ABS6AVM4_9NOCA</name>
<keyword evidence="3" id="KW-1185">Reference proteome</keyword>
<organism evidence="2 3">
    <name type="scientific">Nocardia albiluteola</name>
    <dbReference type="NCBI Taxonomy" id="2842303"/>
    <lineage>
        <taxon>Bacteria</taxon>
        <taxon>Bacillati</taxon>
        <taxon>Actinomycetota</taxon>
        <taxon>Actinomycetes</taxon>
        <taxon>Mycobacteriales</taxon>
        <taxon>Nocardiaceae</taxon>
        <taxon>Nocardia</taxon>
    </lineage>
</organism>
<protein>
    <submittedName>
        <fullName evidence="2">Uncharacterized protein</fullName>
    </submittedName>
</protein>
<accession>A0ABS6AVM4</accession>
<feature type="region of interest" description="Disordered" evidence="1">
    <location>
        <begin position="54"/>
        <end position="76"/>
    </location>
</feature>
<gene>
    <name evidence="2" type="ORF">KO481_10445</name>
</gene>
<evidence type="ECO:0000256" key="1">
    <source>
        <dbReference type="SAM" id="MobiDB-lite"/>
    </source>
</evidence>
<comment type="caution">
    <text evidence="2">The sequence shown here is derived from an EMBL/GenBank/DDBJ whole genome shotgun (WGS) entry which is preliminary data.</text>
</comment>
<dbReference type="RefSeq" id="WP_215916855.1">
    <property type="nucleotide sequence ID" value="NZ_JAHKNI010000003.1"/>
</dbReference>
<reference evidence="2 3" key="1">
    <citation type="submission" date="2021-06" db="EMBL/GenBank/DDBJ databases">
        <title>Actinomycetes sequencing.</title>
        <authorList>
            <person name="Shan Q."/>
        </authorList>
    </citation>
    <scope>NUCLEOTIDE SEQUENCE [LARGE SCALE GENOMIC DNA]</scope>
    <source>
        <strain evidence="2 3">NEAU-G5</strain>
    </source>
</reference>
<dbReference type="Proteomes" id="UP000733379">
    <property type="component" value="Unassembled WGS sequence"/>
</dbReference>
<feature type="compositionally biased region" description="Gly residues" evidence="1">
    <location>
        <begin position="54"/>
        <end position="69"/>
    </location>
</feature>
<dbReference type="EMBL" id="JAHKNI010000003">
    <property type="protein sequence ID" value="MBU3061943.1"/>
    <property type="molecule type" value="Genomic_DNA"/>
</dbReference>
<sequence length="76" mass="7947">MELELAVLVGLQASGKSTVVVSRFASTHLFSKDLVGSARDKDLRQRREIAAGLGLGRSVGRGRRGGGCARGAPPSR</sequence>
<proteinExistence type="predicted"/>